<feature type="transmembrane region" description="Helical" evidence="8">
    <location>
        <begin position="455"/>
        <end position="472"/>
    </location>
</feature>
<dbReference type="GO" id="GO:0071555">
    <property type="term" value="P:cell wall organization"/>
    <property type="evidence" value="ECO:0007669"/>
    <property type="project" value="UniProtKB-KW"/>
</dbReference>
<feature type="region of interest" description="Disordered" evidence="9">
    <location>
        <begin position="1"/>
        <end position="89"/>
    </location>
</feature>
<feature type="transmembrane region" description="Helical" evidence="8">
    <location>
        <begin position="371"/>
        <end position="391"/>
    </location>
</feature>
<dbReference type="Pfam" id="PF03023">
    <property type="entry name" value="MurJ"/>
    <property type="match status" value="1"/>
</dbReference>
<dbReference type="PANTHER" id="PTHR47019">
    <property type="entry name" value="LIPID II FLIPPASE MURJ"/>
    <property type="match status" value="1"/>
</dbReference>
<dbReference type="PANTHER" id="PTHR47019:SF1">
    <property type="entry name" value="LIPID II FLIPPASE MURJ"/>
    <property type="match status" value="1"/>
</dbReference>
<evidence type="ECO:0000256" key="7">
    <source>
        <dbReference type="ARBA" id="ARBA00023136"/>
    </source>
</evidence>
<keyword evidence="7 8" id="KW-0472">Membrane</keyword>
<feature type="transmembrane region" description="Helical" evidence="8">
    <location>
        <begin position="247"/>
        <end position="275"/>
    </location>
</feature>
<keyword evidence="8" id="KW-0813">Transport</keyword>
<dbReference type="OrthoDB" id="9804143at2"/>
<dbReference type="EMBL" id="BIXY01000023">
    <property type="protein sequence ID" value="GCF08387.1"/>
    <property type="molecule type" value="Genomic_DNA"/>
</dbReference>
<keyword evidence="2 8" id="KW-1003">Cell membrane</keyword>
<comment type="similarity">
    <text evidence="8">Belongs to the MurJ/MviN family.</text>
</comment>
<dbReference type="RefSeq" id="WP_149401375.1">
    <property type="nucleotide sequence ID" value="NZ_BIXY01000023.1"/>
</dbReference>
<feature type="transmembrane region" description="Helical" evidence="8">
    <location>
        <begin position="530"/>
        <end position="554"/>
    </location>
</feature>
<keyword evidence="8" id="KW-0961">Cell wall biogenesis/degradation</keyword>
<keyword evidence="5 8" id="KW-0573">Peptidoglycan synthesis</keyword>
<feature type="transmembrane region" description="Helical" evidence="8">
    <location>
        <begin position="709"/>
        <end position="725"/>
    </location>
</feature>
<keyword evidence="6 8" id="KW-1133">Transmembrane helix</keyword>
<feature type="transmembrane region" description="Helical" evidence="8">
    <location>
        <begin position="338"/>
        <end position="359"/>
    </location>
</feature>
<dbReference type="GO" id="GO:0005886">
    <property type="term" value="C:plasma membrane"/>
    <property type="evidence" value="ECO:0007669"/>
    <property type="project" value="UniProtKB-SubCell"/>
</dbReference>
<dbReference type="InterPro" id="IPR004268">
    <property type="entry name" value="MurJ"/>
</dbReference>
<evidence type="ECO:0000256" key="6">
    <source>
        <dbReference type="ARBA" id="ARBA00022989"/>
    </source>
</evidence>
<dbReference type="CDD" id="cd13123">
    <property type="entry name" value="MATE_MurJ_like"/>
    <property type="match status" value="1"/>
</dbReference>
<evidence type="ECO:0000256" key="4">
    <source>
        <dbReference type="ARBA" id="ARBA00022960"/>
    </source>
</evidence>
<dbReference type="Proteomes" id="UP000322530">
    <property type="component" value="Unassembled WGS sequence"/>
</dbReference>
<dbReference type="PRINTS" id="PR01806">
    <property type="entry name" value="VIRFACTRMVIN"/>
</dbReference>
<evidence type="ECO:0000256" key="9">
    <source>
        <dbReference type="SAM" id="MobiDB-lite"/>
    </source>
</evidence>
<reference evidence="10 11" key="1">
    <citation type="submission" date="2019-01" db="EMBL/GenBank/DDBJ databases">
        <title>Draft genome sequence of Dictyobacter sp. Uno17.</title>
        <authorList>
            <person name="Wang C.M."/>
            <person name="Zheng Y."/>
            <person name="Sakai Y."/>
            <person name="Abe K."/>
            <person name="Yokota A."/>
            <person name="Yabe S."/>
        </authorList>
    </citation>
    <scope>NUCLEOTIDE SEQUENCE [LARGE SCALE GENOMIC DNA]</scope>
    <source>
        <strain evidence="10 11">Uno17</strain>
    </source>
</reference>
<dbReference type="GO" id="GO:0008360">
    <property type="term" value="P:regulation of cell shape"/>
    <property type="evidence" value="ECO:0007669"/>
    <property type="project" value="UniProtKB-KW"/>
</dbReference>
<proteinExistence type="inferred from homology"/>
<dbReference type="InterPro" id="IPR051050">
    <property type="entry name" value="Lipid_II_flippase_MurJ/MviN"/>
</dbReference>
<evidence type="ECO:0000313" key="11">
    <source>
        <dbReference type="Proteomes" id="UP000322530"/>
    </source>
</evidence>
<feature type="transmembrane region" description="Helical" evidence="8">
    <location>
        <begin position="600"/>
        <end position="621"/>
    </location>
</feature>
<gene>
    <name evidence="8" type="primary">murJ</name>
    <name evidence="10" type="ORF">KDI_19510</name>
</gene>
<dbReference type="AlphaFoldDB" id="A0A5A5TAL0"/>
<organism evidence="10 11">
    <name type="scientific">Dictyobacter arantiisoli</name>
    <dbReference type="NCBI Taxonomy" id="2014874"/>
    <lineage>
        <taxon>Bacteria</taxon>
        <taxon>Bacillati</taxon>
        <taxon>Chloroflexota</taxon>
        <taxon>Ktedonobacteria</taxon>
        <taxon>Ktedonobacterales</taxon>
        <taxon>Dictyobacteraceae</taxon>
        <taxon>Dictyobacter</taxon>
    </lineage>
</organism>
<feature type="transmembrane region" description="Helical" evidence="8">
    <location>
        <begin position="627"/>
        <end position="651"/>
    </location>
</feature>
<dbReference type="NCBIfam" id="TIGR01695">
    <property type="entry name" value="murJ_mviN"/>
    <property type="match status" value="1"/>
</dbReference>
<feature type="region of interest" description="Disordered" evidence="9">
    <location>
        <begin position="117"/>
        <end position="166"/>
    </location>
</feature>
<comment type="subcellular location">
    <subcellularLocation>
        <location evidence="1 8">Cell membrane</location>
        <topology evidence="1 8">Multi-pass membrane protein</topology>
    </subcellularLocation>
</comment>
<comment type="function">
    <text evidence="8">Involved in peptidoglycan biosynthesis. Transports lipid-linked peptidoglycan precursors from the inner to the outer leaflet of the cytoplasmic membrane.</text>
</comment>
<feature type="transmembrane region" description="Helical" evidence="8">
    <location>
        <begin position="566"/>
        <end position="588"/>
    </location>
</feature>
<feature type="transmembrane region" description="Helical" evidence="8">
    <location>
        <begin position="397"/>
        <end position="416"/>
    </location>
</feature>
<keyword evidence="11" id="KW-1185">Reference proteome</keyword>
<dbReference type="UniPathway" id="UPA00219"/>
<evidence type="ECO:0000256" key="2">
    <source>
        <dbReference type="ARBA" id="ARBA00022475"/>
    </source>
</evidence>
<evidence type="ECO:0000256" key="1">
    <source>
        <dbReference type="ARBA" id="ARBA00004651"/>
    </source>
</evidence>
<dbReference type="HAMAP" id="MF_02078">
    <property type="entry name" value="MurJ_MviN"/>
    <property type="match status" value="1"/>
</dbReference>
<evidence type="ECO:0000313" key="10">
    <source>
        <dbReference type="EMBL" id="GCF08387.1"/>
    </source>
</evidence>
<feature type="compositionally biased region" description="Basic and acidic residues" evidence="9">
    <location>
        <begin position="21"/>
        <end position="31"/>
    </location>
</feature>
<feature type="transmembrane region" description="Helical" evidence="8">
    <location>
        <begin position="484"/>
        <end position="509"/>
    </location>
</feature>
<accession>A0A5A5TAL0</accession>
<evidence type="ECO:0000256" key="8">
    <source>
        <dbReference type="HAMAP-Rule" id="MF_02078"/>
    </source>
</evidence>
<sequence>MENETAYPHPEQQPSNPEDSSVPRHHLDGRPEIAQPDETPAPAEDLIPPSPAPTGPERRPNGTLQDPKYQQPIQDMGATFGFGQTTDQQYFEVPQPAQPIAQLRQERLQQFLEERMRRRQRNEQDGDGTGTFPWRNGKSPRFSDPELPIPDNGSSGVHPLPTASATFPPVSQPLAPSVPVSVESSPVTRPFRQPSGLLKQDTGVMQKVTVRRATAILTVAFVASRVLGLLRSMMFTSVFGANHLTNIYYQAFLVPDFIFNIISGGALSSAFIPVFTNYMIGEGNAKKAWHIASSALNLSLALMTFLALVFIIFARQLVPLYSFNYSPTELDQIASLTRVMLLQSVILGGGVIVTAVLNARQNFKLPAIGTVLYNVGLILGLLPGLFLLLIGHRNDDLAMSLATWGVVLGAALQVAYQIPGLFKVGMQYSLRAFDWKHPGVIQIARQMLPRIMNSAMVYLSTFVDRTLISLVVDPTGGGFTLYNLAFTLVLLPYGIFGLSAASAAFPMLAENVALRRFERVRNTILETLRSIIFLSVPSSIGLIILGLPVLQVLYQHGNFTLDLAQATVVPLAFYALGLPALAAVEILVRSFYAMRDTRTPVIVSIAQFIFKIALSITIVNATYFGMVWGLGALALSTSIANLVEAGVLLLLLHRRLGGLRLRELSQFVGRVLIAVLPMTVGLLIVRLILDAVFVTTSTPNLGVRGALEAVIKLLIECFVGVFLYVRMTRWLKIEELSSLKRILDRLKLSWI</sequence>
<comment type="pathway">
    <text evidence="8">Cell wall biogenesis; peptidoglycan biosynthesis.</text>
</comment>
<protein>
    <recommendedName>
        <fullName evidence="8">Probable lipid II flippase MurJ</fullName>
    </recommendedName>
</protein>
<dbReference type="GO" id="GO:0009252">
    <property type="term" value="P:peptidoglycan biosynthetic process"/>
    <property type="evidence" value="ECO:0007669"/>
    <property type="project" value="UniProtKB-UniRule"/>
</dbReference>
<evidence type="ECO:0000256" key="3">
    <source>
        <dbReference type="ARBA" id="ARBA00022692"/>
    </source>
</evidence>
<dbReference type="GO" id="GO:0034204">
    <property type="term" value="P:lipid translocation"/>
    <property type="evidence" value="ECO:0007669"/>
    <property type="project" value="TreeGrafter"/>
</dbReference>
<dbReference type="GO" id="GO:0015648">
    <property type="term" value="F:lipid-linked peptidoglycan transporter activity"/>
    <property type="evidence" value="ECO:0007669"/>
    <property type="project" value="UniProtKB-UniRule"/>
</dbReference>
<name>A0A5A5TAL0_9CHLR</name>
<evidence type="ECO:0000256" key="5">
    <source>
        <dbReference type="ARBA" id="ARBA00022984"/>
    </source>
</evidence>
<comment type="caution">
    <text evidence="10">The sequence shown here is derived from an EMBL/GenBank/DDBJ whole genome shotgun (WGS) entry which is preliminary data.</text>
</comment>
<keyword evidence="4 8" id="KW-0133">Cell shape</keyword>
<feature type="transmembrane region" description="Helical" evidence="8">
    <location>
        <begin position="296"/>
        <end position="318"/>
    </location>
</feature>
<keyword evidence="3 8" id="KW-0812">Transmembrane</keyword>
<feature type="transmembrane region" description="Helical" evidence="8">
    <location>
        <begin position="671"/>
        <end position="689"/>
    </location>
</feature>
<feature type="transmembrane region" description="Helical" evidence="8">
    <location>
        <begin position="215"/>
        <end position="235"/>
    </location>
</feature>